<sequence length="369" mass="40686">MKNAIFIAATGQNVGKTTLCLGIIAAMHKRFPDIGFIKPVGQQHVKVYDNLNVDKDVVLFKEHFRLTSDYADMSPVILPAGFTRDFLDGKVNSSIMESRIKEAFQRIYSGHSYTVVEGTGHIGVGSIVQMNNAKVAALLGLDVVIIASGGLGSANDELALNIAMCKAHGVKVRGVILNRVIDDKRSMIEEYFPKALQHLNIPLIGCVPYNAFLNTPTLKDFELLFQTQLIAGHKHHYCHFPHHRLVAGSIEAYLEEWQPNELIITPASREDIILATIDKFHNAKMVGTPSLQGMILTGRQAPSAFIETSIKEANIPALYAPLCSYDAMKKITSFTAKIRGEDLPKIEQAIDLVEKNIDLDILCPLQAVK</sequence>
<name>A0A0U5JDA0_9BACT</name>
<dbReference type="Gene3D" id="3.40.1390.20">
    <property type="entry name" value="HprK N-terminal domain-like"/>
    <property type="match status" value="1"/>
</dbReference>
<dbReference type="InterPro" id="IPR028979">
    <property type="entry name" value="Ser_kin/Pase_Hpr-like_N_sf"/>
</dbReference>
<dbReference type="PANTHER" id="PTHR21343">
    <property type="entry name" value="DETHIOBIOTIN SYNTHETASE"/>
    <property type="match status" value="1"/>
</dbReference>
<dbReference type="SUPFAM" id="SSF52540">
    <property type="entry name" value="P-loop containing nucleoside triphosphate hydrolases"/>
    <property type="match status" value="1"/>
</dbReference>
<reference evidence="5" key="1">
    <citation type="submission" date="2015-09" db="EMBL/GenBank/DDBJ databases">
        <authorList>
            <person name="Bertelli C."/>
        </authorList>
    </citation>
    <scope>NUCLEOTIDE SEQUENCE [LARGE SCALE GENOMIC DNA]</scope>
    <source>
        <strain evidence="5">KNic</strain>
    </source>
</reference>
<dbReference type="InterPro" id="IPR027417">
    <property type="entry name" value="P-loop_NTPase"/>
</dbReference>
<feature type="domain" description="DRTGG" evidence="3">
    <location>
        <begin position="228"/>
        <end position="333"/>
    </location>
</feature>
<evidence type="ECO:0000259" key="3">
    <source>
        <dbReference type="Pfam" id="PF07085"/>
    </source>
</evidence>
<organism evidence="4 5">
    <name type="scientific">Candidatus Protochlamydia naegleriophila</name>
    <dbReference type="NCBI Taxonomy" id="389348"/>
    <lineage>
        <taxon>Bacteria</taxon>
        <taxon>Pseudomonadati</taxon>
        <taxon>Chlamydiota</taxon>
        <taxon>Chlamydiia</taxon>
        <taxon>Parachlamydiales</taxon>
        <taxon>Parachlamydiaceae</taxon>
        <taxon>Candidatus Protochlamydia</taxon>
    </lineage>
</organism>
<dbReference type="PATRIC" id="fig|389348.3.peg.1654"/>
<dbReference type="STRING" id="389348.PNK_1474"/>
<dbReference type="PANTHER" id="PTHR21343:SF8">
    <property type="entry name" value="DRTGG DOMAIN-CONTAINING PROTEIN"/>
    <property type="match status" value="1"/>
</dbReference>
<dbReference type="Gene3D" id="3.40.50.300">
    <property type="entry name" value="P-loop containing nucleotide triphosphate hydrolases"/>
    <property type="match status" value="1"/>
</dbReference>
<dbReference type="KEGG" id="pnl:PNK_1474"/>
<protein>
    <recommendedName>
        <fullName evidence="3">DRTGG domain-containing protein</fullName>
    </recommendedName>
</protein>
<evidence type="ECO:0000313" key="4">
    <source>
        <dbReference type="EMBL" id="CUI17085.1"/>
    </source>
</evidence>
<dbReference type="Pfam" id="PF13500">
    <property type="entry name" value="AAA_26"/>
    <property type="match status" value="1"/>
</dbReference>
<dbReference type="RefSeq" id="WP_059061242.1">
    <property type="nucleotide sequence ID" value="NZ_LN879502.1"/>
</dbReference>
<dbReference type="CDD" id="cd03109">
    <property type="entry name" value="DTBS"/>
    <property type="match status" value="1"/>
</dbReference>
<dbReference type="FunCoup" id="A0A0U5JDA0">
    <property type="interactions" value="127"/>
</dbReference>
<dbReference type="InterPro" id="IPR010766">
    <property type="entry name" value="DRTGG"/>
</dbReference>
<accession>A0A0U5JDA0</accession>
<gene>
    <name evidence="4" type="ORF">PNK_1474</name>
</gene>
<dbReference type="SUPFAM" id="SSF75138">
    <property type="entry name" value="HprK N-terminal domain-like"/>
    <property type="match status" value="1"/>
</dbReference>
<dbReference type="AlphaFoldDB" id="A0A0U5JDA0"/>
<keyword evidence="5" id="KW-1185">Reference proteome</keyword>
<dbReference type="Proteomes" id="UP000069902">
    <property type="component" value="Chromosome cPNK"/>
</dbReference>
<dbReference type="InParanoid" id="A0A0U5JDA0"/>
<dbReference type="EMBL" id="LN879502">
    <property type="protein sequence ID" value="CUI17085.1"/>
    <property type="molecule type" value="Genomic_DNA"/>
</dbReference>
<evidence type="ECO:0000256" key="2">
    <source>
        <dbReference type="ARBA" id="ARBA00022962"/>
    </source>
</evidence>
<dbReference type="Pfam" id="PF07085">
    <property type="entry name" value="DRTGG"/>
    <property type="match status" value="1"/>
</dbReference>
<evidence type="ECO:0000256" key="1">
    <source>
        <dbReference type="ARBA" id="ARBA00011643"/>
    </source>
</evidence>
<comment type="subunit">
    <text evidence="1">Homohexamer.</text>
</comment>
<proteinExistence type="predicted"/>
<keyword evidence="2" id="KW-0315">Glutamine amidotransferase</keyword>
<evidence type="ECO:0000313" key="5">
    <source>
        <dbReference type="Proteomes" id="UP000069902"/>
    </source>
</evidence>